<keyword evidence="3" id="KW-0342">GTP-binding</keyword>
<keyword evidence="2" id="KW-0547">Nucleotide-binding</keyword>
<dbReference type="SMART" id="SM00174">
    <property type="entry name" value="RHO"/>
    <property type="match status" value="1"/>
</dbReference>
<feature type="region of interest" description="Disordered" evidence="4">
    <location>
        <begin position="197"/>
        <end position="225"/>
    </location>
</feature>
<evidence type="ECO:0000259" key="5">
    <source>
        <dbReference type="Pfam" id="PF14479"/>
    </source>
</evidence>
<sequence>MHRLLRADQDGVELDKGYKILETKFNNQELRFVAWGRACGLSDGRNASETYFWDERTLKKRYGLRPCEISTRPLLTTGENVATGEKFIELVHHLKDFNDDLESLPRTTGVPRRQRIIIEYEIEEIDDMEILDEIAVAGQQGSDLLSDTASQRLSILQNESTRTSSIRASTDTFNTGSFHTARSNFSLDLVRPWTEAGSSSADVNTGGKGPESTTGITATRTQDQSAPFEPVVQRLKCVAVGDAGCGKTQILSAIAGRLTLGNYIPTVFDNYAIRCNMSENDESRTLHLGLFDTAGQEGYPSLRPLTYAETDVFVVCIAADASMERFKASVEDEWVAEIRRFCPGVPFAVASIHNDWEDADDIPGALLSIDPEQRINLARETGAFGYFDIWPCTRIRVDEAFTEEPPSPITRRRSAGNARNVRKAADGVSSTAYSRSESRSRRELYQQRPHDAMSPAMLRDT</sequence>
<evidence type="ECO:0000256" key="2">
    <source>
        <dbReference type="ARBA" id="ARBA00022741"/>
    </source>
</evidence>
<dbReference type="InterPro" id="IPR027417">
    <property type="entry name" value="P-loop_NTPase"/>
</dbReference>
<reference evidence="6 7" key="1">
    <citation type="submission" date="2024-02" db="EMBL/GenBank/DDBJ databases">
        <title>First draft genome assembly of two strains of Seiridium cardinale.</title>
        <authorList>
            <person name="Emiliani G."/>
            <person name="Scali E."/>
        </authorList>
    </citation>
    <scope>NUCLEOTIDE SEQUENCE [LARGE SCALE GENOMIC DNA]</scope>
    <source>
        <strain evidence="6 7">BM-138-000479</strain>
    </source>
</reference>
<name>A0ABR2X5F0_9PEZI</name>
<gene>
    <name evidence="6" type="ORF">SCAR479_02218</name>
</gene>
<dbReference type="Gene3D" id="3.40.50.300">
    <property type="entry name" value="P-loop containing nucleotide triphosphate hydrolases"/>
    <property type="match status" value="1"/>
</dbReference>
<feature type="domain" description="Prion-inhibition and propagation HeLo" evidence="5">
    <location>
        <begin position="9"/>
        <end position="48"/>
    </location>
</feature>
<evidence type="ECO:0000256" key="1">
    <source>
        <dbReference type="ARBA" id="ARBA00022481"/>
    </source>
</evidence>
<dbReference type="Gene3D" id="1.20.120.1020">
    <property type="entry name" value="Prion-inhibition and propagation, HeLo domain"/>
    <property type="match status" value="2"/>
</dbReference>
<dbReference type="SUPFAM" id="SSF52540">
    <property type="entry name" value="P-loop containing nucleoside triphosphate hydrolases"/>
    <property type="match status" value="1"/>
</dbReference>
<dbReference type="SMART" id="SM00175">
    <property type="entry name" value="RAB"/>
    <property type="match status" value="1"/>
</dbReference>
<feature type="compositionally biased region" description="Polar residues" evidence="4">
    <location>
        <begin position="211"/>
        <end position="225"/>
    </location>
</feature>
<dbReference type="Proteomes" id="UP001465668">
    <property type="component" value="Unassembled WGS sequence"/>
</dbReference>
<evidence type="ECO:0000256" key="4">
    <source>
        <dbReference type="SAM" id="MobiDB-lite"/>
    </source>
</evidence>
<evidence type="ECO:0000256" key="3">
    <source>
        <dbReference type="ARBA" id="ARBA00023134"/>
    </source>
</evidence>
<accession>A0ABR2X5F0</accession>
<feature type="region of interest" description="Disordered" evidence="4">
    <location>
        <begin position="404"/>
        <end position="461"/>
    </location>
</feature>
<keyword evidence="1" id="KW-0488">Methylation</keyword>
<dbReference type="PROSITE" id="PS51420">
    <property type="entry name" value="RHO"/>
    <property type="match status" value="1"/>
</dbReference>
<organism evidence="6 7">
    <name type="scientific">Seiridium cardinale</name>
    <dbReference type="NCBI Taxonomy" id="138064"/>
    <lineage>
        <taxon>Eukaryota</taxon>
        <taxon>Fungi</taxon>
        <taxon>Dikarya</taxon>
        <taxon>Ascomycota</taxon>
        <taxon>Pezizomycotina</taxon>
        <taxon>Sordariomycetes</taxon>
        <taxon>Xylariomycetidae</taxon>
        <taxon>Amphisphaeriales</taxon>
        <taxon>Sporocadaceae</taxon>
        <taxon>Seiridium</taxon>
    </lineage>
</organism>
<evidence type="ECO:0000313" key="7">
    <source>
        <dbReference type="Proteomes" id="UP001465668"/>
    </source>
</evidence>
<dbReference type="InterPro" id="IPR003578">
    <property type="entry name" value="Small_GTPase_Rho"/>
</dbReference>
<dbReference type="NCBIfam" id="TIGR00231">
    <property type="entry name" value="small_GTP"/>
    <property type="match status" value="1"/>
</dbReference>
<dbReference type="InterPro" id="IPR005225">
    <property type="entry name" value="Small_GTP-bd"/>
</dbReference>
<dbReference type="Pfam" id="PF14479">
    <property type="entry name" value="HeLo"/>
    <property type="match status" value="1"/>
</dbReference>
<dbReference type="InterPro" id="IPR029498">
    <property type="entry name" value="HeLo_dom"/>
</dbReference>
<protein>
    <submittedName>
        <fullName evidence="6">Rac5 protein</fullName>
    </submittedName>
</protein>
<dbReference type="Pfam" id="PF00071">
    <property type="entry name" value="Ras"/>
    <property type="match status" value="1"/>
</dbReference>
<dbReference type="EMBL" id="JARVKM010000251">
    <property type="protein sequence ID" value="KAK9768974.1"/>
    <property type="molecule type" value="Genomic_DNA"/>
</dbReference>
<dbReference type="InterPro" id="IPR038305">
    <property type="entry name" value="HeLo_sf"/>
</dbReference>
<dbReference type="SMART" id="SM00173">
    <property type="entry name" value="RAS"/>
    <property type="match status" value="1"/>
</dbReference>
<proteinExistence type="predicted"/>
<evidence type="ECO:0000313" key="6">
    <source>
        <dbReference type="EMBL" id="KAK9768974.1"/>
    </source>
</evidence>
<dbReference type="PANTHER" id="PTHR24072">
    <property type="entry name" value="RHO FAMILY GTPASE"/>
    <property type="match status" value="1"/>
</dbReference>
<comment type="caution">
    <text evidence="6">The sequence shown here is derived from an EMBL/GenBank/DDBJ whole genome shotgun (WGS) entry which is preliminary data.</text>
</comment>
<dbReference type="InterPro" id="IPR001806">
    <property type="entry name" value="Small_GTPase"/>
</dbReference>
<keyword evidence="7" id="KW-1185">Reference proteome</keyword>
<feature type="compositionally biased region" description="Basic and acidic residues" evidence="4">
    <location>
        <begin position="436"/>
        <end position="451"/>
    </location>
</feature>
<dbReference type="PRINTS" id="PR00449">
    <property type="entry name" value="RASTRNSFRMNG"/>
</dbReference>